<evidence type="ECO:0000313" key="5">
    <source>
        <dbReference type="EMBL" id="EER41748.1"/>
    </source>
</evidence>
<protein>
    <recommendedName>
        <fullName evidence="4">Protein kinase domain-containing protein</fullName>
    </recommendedName>
</protein>
<dbReference type="HOGENOM" id="CLU_804020_0_0_1"/>
<evidence type="ECO:0000256" key="3">
    <source>
        <dbReference type="ARBA" id="ARBA00022840"/>
    </source>
</evidence>
<dbReference type="VEuPathDB" id="FungiDB:HCDG_04395"/>
<dbReference type="EMBL" id="GG692423">
    <property type="protein sequence ID" value="EER41748.1"/>
    <property type="molecule type" value="Genomic_DNA"/>
</dbReference>
<dbReference type="InterPro" id="IPR011009">
    <property type="entry name" value="Kinase-like_dom_sf"/>
</dbReference>
<dbReference type="AlphaFoldDB" id="C6HDW4"/>
<keyword evidence="2" id="KW-0547">Nucleotide-binding</keyword>
<gene>
    <name evidence="5" type="ORF">HCDG_04395</name>
</gene>
<dbReference type="SUPFAM" id="SSF56112">
    <property type="entry name" value="Protein kinase-like (PK-like)"/>
    <property type="match status" value="1"/>
</dbReference>
<dbReference type="InterPro" id="IPR051931">
    <property type="entry name" value="PAK3-like"/>
</dbReference>
<dbReference type="STRING" id="544712.C6HDW4"/>
<sequence>MATNRLTIVPSSADIKHVLGKSIDSENPTTESRVSNALKTNQHHVLKRRTLKPPKIPLTINTDANHKLKKKKAFFSYESPWKRYWGVWEKSQAGLGILAYENIKLFPVVFIKKTDFFTSNQQLDRLKEISHTNIISLKEGFINDKLMFLVYEPARASLADLHGSPYTIFNEADIAAVCKERKVLHGLKYIHNTLQITHGSIIASNILLAEDATLLTDKANIGESLLRAVDVKEKYKDIKSVGLIAVKLKERHTGLQYPDALTLQEPESASTELKDFIEKSASCDTLLQIVLKFSINTVFGYLLPIVRRKTRTGNRNVWSANDWPRWMQAKKTVESGGDDIGTRMS</sequence>
<keyword evidence="3" id="KW-0067">ATP-binding</keyword>
<dbReference type="GO" id="GO:0004672">
    <property type="term" value="F:protein kinase activity"/>
    <property type="evidence" value="ECO:0007669"/>
    <property type="project" value="InterPro"/>
</dbReference>
<evidence type="ECO:0000313" key="6">
    <source>
        <dbReference type="Proteomes" id="UP000002624"/>
    </source>
</evidence>
<comment type="similarity">
    <text evidence="1">Belongs to the protein kinase superfamily. STE Ser/Thr protein kinase family. STE20 subfamily.</text>
</comment>
<dbReference type="Pfam" id="PF00069">
    <property type="entry name" value="Pkinase"/>
    <property type="match status" value="1"/>
</dbReference>
<dbReference type="PANTHER" id="PTHR45832">
    <property type="entry name" value="SERINE/THREONINE-PROTEIN KINASE SAMKA-RELATED-RELATED"/>
    <property type="match status" value="1"/>
</dbReference>
<dbReference type="InterPro" id="IPR000719">
    <property type="entry name" value="Prot_kinase_dom"/>
</dbReference>
<evidence type="ECO:0000259" key="4">
    <source>
        <dbReference type="Pfam" id="PF00069"/>
    </source>
</evidence>
<proteinExistence type="inferred from homology"/>
<name>C6HDW4_AJECH</name>
<dbReference type="OMA" id="WIMTEIM"/>
<dbReference type="Gene3D" id="1.10.510.10">
    <property type="entry name" value="Transferase(Phosphotransferase) domain 1"/>
    <property type="match status" value="1"/>
</dbReference>
<dbReference type="PANTHER" id="PTHR45832:SF22">
    <property type="entry name" value="SERINE_THREONINE-PROTEIN KINASE SAMKA-RELATED"/>
    <property type="match status" value="1"/>
</dbReference>
<feature type="domain" description="Protein kinase" evidence="4">
    <location>
        <begin position="122"/>
        <end position="213"/>
    </location>
</feature>
<dbReference type="Proteomes" id="UP000002624">
    <property type="component" value="Unassembled WGS sequence"/>
</dbReference>
<evidence type="ECO:0000256" key="2">
    <source>
        <dbReference type="ARBA" id="ARBA00022741"/>
    </source>
</evidence>
<dbReference type="GO" id="GO:0005524">
    <property type="term" value="F:ATP binding"/>
    <property type="evidence" value="ECO:0007669"/>
    <property type="project" value="UniProtKB-KW"/>
</dbReference>
<reference evidence="6" key="1">
    <citation type="submission" date="2009-05" db="EMBL/GenBank/DDBJ databases">
        <title>The genome sequence of Ajellomyces capsulatus strain H143.</title>
        <authorList>
            <person name="Champion M."/>
            <person name="Cuomo C.A."/>
            <person name="Ma L.-J."/>
            <person name="Henn M.R."/>
            <person name="Sil A."/>
            <person name="Goldman B."/>
            <person name="Young S.K."/>
            <person name="Kodira C.D."/>
            <person name="Zeng Q."/>
            <person name="Koehrsen M."/>
            <person name="Alvarado L."/>
            <person name="Berlin A.M."/>
            <person name="Borenstein D."/>
            <person name="Chen Z."/>
            <person name="Engels R."/>
            <person name="Freedman E."/>
            <person name="Gellesch M."/>
            <person name="Goldberg J."/>
            <person name="Griggs A."/>
            <person name="Gujja S."/>
            <person name="Heiman D.I."/>
            <person name="Hepburn T.A."/>
            <person name="Howarth C."/>
            <person name="Jen D."/>
            <person name="Larson L."/>
            <person name="Lewis B."/>
            <person name="Mehta T."/>
            <person name="Park D."/>
            <person name="Pearson M."/>
            <person name="Roberts A."/>
            <person name="Saif S."/>
            <person name="Shea T.D."/>
            <person name="Shenoy N."/>
            <person name="Sisk P."/>
            <person name="Stolte C."/>
            <person name="Sykes S."/>
            <person name="Walk T."/>
            <person name="White J."/>
            <person name="Yandava C."/>
            <person name="Klein B."/>
            <person name="McEwen J.G."/>
            <person name="Puccia R."/>
            <person name="Goldman G.H."/>
            <person name="Felipe M.S."/>
            <person name="Nino-Vega G."/>
            <person name="San-Blas G."/>
            <person name="Taylor J.W."/>
            <person name="Mendoza L."/>
            <person name="Galagan J.E."/>
            <person name="Nusbaum C."/>
            <person name="Birren B.W."/>
        </authorList>
    </citation>
    <scope>NUCLEOTIDE SEQUENCE [LARGE SCALE GENOMIC DNA]</scope>
    <source>
        <strain evidence="6">H143</strain>
    </source>
</reference>
<accession>C6HDW4</accession>
<evidence type="ECO:0000256" key="1">
    <source>
        <dbReference type="ARBA" id="ARBA00008874"/>
    </source>
</evidence>
<organism evidence="5 6">
    <name type="scientific">Ajellomyces capsulatus (strain H143)</name>
    <name type="common">Darling's disease fungus</name>
    <name type="synonym">Histoplasma capsulatum</name>
    <dbReference type="NCBI Taxonomy" id="544712"/>
    <lineage>
        <taxon>Eukaryota</taxon>
        <taxon>Fungi</taxon>
        <taxon>Dikarya</taxon>
        <taxon>Ascomycota</taxon>
        <taxon>Pezizomycotina</taxon>
        <taxon>Eurotiomycetes</taxon>
        <taxon>Eurotiomycetidae</taxon>
        <taxon>Onygenales</taxon>
        <taxon>Ajellomycetaceae</taxon>
        <taxon>Histoplasma</taxon>
    </lineage>
</organism>